<dbReference type="Proteomes" id="UP000074072">
    <property type="component" value="Unassembled WGS sequence"/>
</dbReference>
<organism evidence="1 2">
    <name type="scientific">Sphingomonas sanguinis</name>
    <dbReference type="NCBI Taxonomy" id="33051"/>
    <lineage>
        <taxon>Bacteria</taxon>
        <taxon>Pseudomonadati</taxon>
        <taxon>Pseudomonadota</taxon>
        <taxon>Alphaproteobacteria</taxon>
        <taxon>Sphingomonadales</taxon>
        <taxon>Sphingomonadaceae</taxon>
        <taxon>Sphingomonas</taxon>
    </lineage>
</organism>
<gene>
    <name evidence="1" type="ORF">SB4_18600</name>
</gene>
<evidence type="ECO:0000313" key="1">
    <source>
        <dbReference type="EMBL" id="KTT92388.1"/>
    </source>
</evidence>
<dbReference type="InterPro" id="IPR036291">
    <property type="entry name" value="NAD(P)-bd_dom_sf"/>
</dbReference>
<evidence type="ECO:0000313" key="2">
    <source>
        <dbReference type="Proteomes" id="UP000074072"/>
    </source>
</evidence>
<proteinExistence type="predicted"/>
<sequence length="51" mass="5103">MAEKFAIVTGASTGIGYHLAACAARDGYDLLIVADEPTIHVAASDLAALGA</sequence>
<dbReference type="EMBL" id="LDTE01000190">
    <property type="protein sequence ID" value="KTT92388.1"/>
    <property type="molecule type" value="Genomic_DNA"/>
</dbReference>
<protein>
    <submittedName>
        <fullName evidence="1">Oxidoreductase</fullName>
    </submittedName>
</protein>
<dbReference type="AlphaFoldDB" id="A0A147IJ10"/>
<reference evidence="1 2" key="1">
    <citation type="journal article" date="2016" name="Front. Microbiol.">
        <title>Genomic Resource of Rice Seed Associated Bacteria.</title>
        <authorList>
            <person name="Midha S."/>
            <person name="Bansal K."/>
            <person name="Sharma S."/>
            <person name="Kumar N."/>
            <person name="Patil P.P."/>
            <person name="Chaudhry V."/>
            <person name="Patil P.B."/>
        </authorList>
    </citation>
    <scope>NUCLEOTIDE SEQUENCE [LARGE SCALE GENOMIC DNA]</scope>
    <source>
        <strain evidence="1 2">SB4</strain>
    </source>
</reference>
<accession>A0A147IJ10</accession>
<dbReference type="SUPFAM" id="SSF51735">
    <property type="entry name" value="NAD(P)-binding Rossmann-fold domains"/>
    <property type="match status" value="1"/>
</dbReference>
<feature type="non-terminal residue" evidence="1">
    <location>
        <position position="51"/>
    </location>
</feature>
<name>A0A147IJ10_9SPHN</name>
<dbReference type="Gene3D" id="3.40.50.720">
    <property type="entry name" value="NAD(P)-binding Rossmann-like Domain"/>
    <property type="match status" value="1"/>
</dbReference>
<comment type="caution">
    <text evidence="1">The sequence shown here is derived from an EMBL/GenBank/DDBJ whole genome shotgun (WGS) entry which is preliminary data.</text>
</comment>